<evidence type="ECO:0000313" key="2">
    <source>
        <dbReference type="EMBL" id="GBN99910.1"/>
    </source>
</evidence>
<organism evidence="2 3">
    <name type="scientific">Araneus ventricosus</name>
    <name type="common">Orbweaver spider</name>
    <name type="synonym">Epeira ventricosa</name>
    <dbReference type="NCBI Taxonomy" id="182803"/>
    <lineage>
        <taxon>Eukaryota</taxon>
        <taxon>Metazoa</taxon>
        <taxon>Ecdysozoa</taxon>
        <taxon>Arthropoda</taxon>
        <taxon>Chelicerata</taxon>
        <taxon>Arachnida</taxon>
        <taxon>Araneae</taxon>
        <taxon>Araneomorphae</taxon>
        <taxon>Entelegynae</taxon>
        <taxon>Araneoidea</taxon>
        <taxon>Araneidae</taxon>
        <taxon>Araneus</taxon>
    </lineage>
</organism>
<keyword evidence="3" id="KW-1185">Reference proteome</keyword>
<evidence type="ECO:0000313" key="1">
    <source>
        <dbReference type="EMBL" id="GBN99900.1"/>
    </source>
</evidence>
<proteinExistence type="predicted"/>
<dbReference type="EMBL" id="BGPR01028633">
    <property type="protein sequence ID" value="GBN99910.1"/>
    <property type="molecule type" value="Genomic_DNA"/>
</dbReference>
<protein>
    <submittedName>
        <fullName evidence="2">Uncharacterized protein</fullName>
    </submittedName>
</protein>
<comment type="caution">
    <text evidence="2">The sequence shown here is derived from an EMBL/GenBank/DDBJ whole genome shotgun (WGS) entry which is preliminary data.</text>
</comment>
<reference evidence="2 3" key="1">
    <citation type="journal article" date="2019" name="Sci. Rep.">
        <title>Orb-weaving spider Araneus ventricosus genome elucidates the spidroin gene catalogue.</title>
        <authorList>
            <person name="Kono N."/>
            <person name="Nakamura H."/>
            <person name="Ohtoshi R."/>
            <person name="Moran D.A.P."/>
            <person name="Shinohara A."/>
            <person name="Yoshida Y."/>
            <person name="Fujiwara M."/>
            <person name="Mori M."/>
            <person name="Tomita M."/>
            <person name="Arakawa K."/>
        </authorList>
    </citation>
    <scope>NUCLEOTIDE SEQUENCE [LARGE SCALE GENOMIC DNA]</scope>
</reference>
<name>A0A4Y2TIQ5_ARAVE</name>
<evidence type="ECO:0000313" key="3">
    <source>
        <dbReference type="Proteomes" id="UP000499080"/>
    </source>
</evidence>
<dbReference type="AlphaFoldDB" id="A0A4Y2TIQ5"/>
<gene>
    <name evidence="1" type="ORF">AVEN_251462_1</name>
    <name evidence="2" type="ORF">AVEN_50833_1</name>
</gene>
<dbReference type="Proteomes" id="UP000499080">
    <property type="component" value="Unassembled WGS sequence"/>
</dbReference>
<dbReference type="EMBL" id="BGPR01028631">
    <property type="protein sequence ID" value="GBN99900.1"/>
    <property type="molecule type" value="Genomic_DNA"/>
</dbReference>
<sequence>MNLRDGIYKSCRKNPFSVMNSKIVDDIMSAALNHQRVNGFRADDLEQLLTSEELRELKIYEMNERDWYRAWLRSEVSVARTRSEVFAAQLRSEISEALGSLLENTPNLKDLHSPFSFDLKALRNCRKLSRLRLHFQPQQHWYEFLAKEKDHFQTHKCLEFFTVCHQNLISENVPNDDVVIILQHCPGLTSFGIY</sequence>
<accession>A0A4Y2TIQ5</accession>
<dbReference type="OrthoDB" id="6439085at2759"/>